<evidence type="ECO:0000256" key="5">
    <source>
        <dbReference type="ARBA" id="ARBA00022917"/>
    </source>
</evidence>
<evidence type="ECO:0000256" key="7">
    <source>
        <dbReference type="ARBA" id="ARBA00044507"/>
    </source>
</evidence>
<gene>
    <name evidence="8" type="primary">selA</name>
    <name evidence="11" type="ordered locus">Swol_2561</name>
</gene>
<evidence type="ECO:0000256" key="9">
    <source>
        <dbReference type="PIRSR" id="PIRSR618319-50"/>
    </source>
</evidence>
<dbReference type="InterPro" id="IPR015424">
    <property type="entry name" value="PyrdxlP-dep_Trfase"/>
</dbReference>
<keyword evidence="5 8" id="KW-0648">Protein biosynthesis</keyword>
<dbReference type="AlphaFoldDB" id="Q0ATV6"/>
<keyword evidence="2 8" id="KW-0963">Cytoplasm</keyword>
<dbReference type="RefSeq" id="WP_011641928.1">
    <property type="nucleotide sequence ID" value="NC_008346.1"/>
</dbReference>
<protein>
    <recommendedName>
        <fullName evidence="8">L-seryl-tRNA(Sec) selenium transferase</fullName>
        <ecNumber evidence="8">2.9.1.1</ecNumber>
    </recommendedName>
    <alternativeName>
        <fullName evidence="8">Selenocysteine synthase</fullName>
        <shortName evidence="8">Sec synthase</shortName>
    </alternativeName>
    <alternativeName>
        <fullName evidence="8">Selenocysteinyl-tRNA(Sec) synthase</fullName>
    </alternativeName>
</protein>
<dbReference type="SUPFAM" id="SSF53383">
    <property type="entry name" value="PLP-dependent transferases"/>
    <property type="match status" value="1"/>
</dbReference>
<dbReference type="NCBIfam" id="TIGR00474">
    <property type="entry name" value="selA"/>
    <property type="match status" value="1"/>
</dbReference>
<dbReference type="KEGG" id="swo:Swol_2561"/>
<dbReference type="EMBL" id="CP000448">
    <property type="protein sequence ID" value="ABI69848.1"/>
    <property type="molecule type" value="Genomic_DNA"/>
</dbReference>
<evidence type="ECO:0000256" key="4">
    <source>
        <dbReference type="ARBA" id="ARBA00022898"/>
    </source>
</evidence>
<evidence type="ECO:0000256" key="2">
    <source>
        <dbReference type="ARBA" id="ARBA00022490"/>
    </source>
</evidence>
<dbReference type="Gene3D" id="3.90.1150.180">
    <property type="match status" value="1"/>
</dbReference>
<dbReference type="GO" id="GO:0005737">
    <property type="term" value="C:cytoplasm"/>
    <property type="evidence" value="ECO:0007669"/>
    <property type="project" value="UniProtKB-SubCell"/>
</dbReference>
<dbReference type="Pfam" id="PF12390">
    <property type="entry name" value="Se-cys_synth_N"/>
    <property type="match status" value="1"/>
</dbReference>
<dbReference type="STRING" id="335541.Swol_2561"/>
<proteinExistence type="inferred from homology"/>
<dbReference type="Proteomes" id="UP000001968">
    <property type="component" value="Chromosome"/>
</dbReference>
<dbReference type="GO" id="GO:0004125">
    <property type="term" value="F:L-seryl-tRNA(Sec) selenium transferase activity"/>
    <property type="evidence" value="ECO:0007669"/>
    <property type="project" value="UniProtKB-UniRule"/>
</dbReference>
<comment type="similarity">
    <text evidence="7 8">Belongs to the SelA family.</text>
</comment>
<dbReference type="PANTHER" id="PTHR32328:SF0">
    <property type="entry name" value="L-SERYL-TRNA(SEC) SELENIUM TRANSFERASE"/>
    <property type="match status" value="1"/>
</dbReference>
<evidence type="ECO:0000256" key="8">
    <source>
        <dbReference type="HAMAP-Rule" id="MF_00423"/>
    </source>
</evidence>
<keyword evidence="6 8" id="KW-0711">Selenium</keyword>
<feature type="modified residue" description="N6-(pyridoxal phosphate)lysine" evidence="8 9">
    <location>
        <position position="293"/>
    </location>
</feature>
<dbReference type="InterPro" id="IPR025862">
    <property type="entry name" value="SelA_trans_N_dom"/>
</dbReference>
<evidence type="ECO:0000256" key="3">
    <source>
        <dbReference type="ARBA" id="ARBA00022679"/>
    </source>
</evidence>
<dbReference type="GO" id="GO:0001514">
    <property type="term" value="P:selenocysteine incorporation"/>
    <property type="evidence" value="ECO:0007669"/>
    <property type="project" value="UniProtKB-UniRule"/>
</dbReference>
<accession>Q0ATV6</accession>
<evidence type="ECO:0000256" key="1">
    <source>
        <dbReference type="ARBA" id="ARBA00001933"/>
    </source>
</evidence>
<keyword evidence="4 8" id="KW-0663">Pyridoxal phosphate</keyword>
<evidence type="ECO:0000259" key="10">
    <source>
        <dbReference type="Pfam" id="PF12390"/>
    </source>
</evidence>
<name>Q0ATV6_SYNWW</name>
<organism evidence="11 12">
    <name type="scientific">Syntrophomonas wolfei subsp. wolfei (strain DSM 2245B / Goettingen)</name>
    <dbReference type="NCBI Taxonomy" id="335541"/>
    <lineage>
        <taxon>Bacteria</taxon>
        <taxon>Bacillati</taxon>
        <taxon>Bacillota</taxon>
        <taxon>Clostridia</taxon>
        <taxon>Eubacteriales</taxon>
        <taxon>Syntrophomonadaceae</taxon>
        <taxon>Syntrophomonas</taxon>
    </lineage>
</organism>
<dbReference type="PANTHER" id="PTHR32328">
    <property type="entry name" value="L-SERYL-TRNA(SEC) SELENIUM TRANSFERASE"/>
    <property type="match status" value="1"/>
</dbReference>
<sequence length="470" mass="51938">MNNLKNIPSIDEMLKNERIKQLIEVYQRDFMVDVVRSATEELRRELFLKEEKIKKEKLMQAILVKVEHMVSRLAGGSLKEVINGTGVVLHTNLGRAPLGKGAIDYMVRMARSYNNLEFNLEKGERGERYGHVEEVLTRLTGAEAALVVNNNAAAVLLGLNTLAREREVIVSRGQLVEIGGAFRIPEVMKLSGARLVEVGTTNKTYISDFAAAINEETALLFAAHTSNYKILGFTQEVPLEELVKLGQEKELPVMQDLGSGIFYDKDDWGLREEPAVKRCVAAGVDIVTFSGDKLLGGPQAGIIVGKKALVEAMKKNQLTRALRVDKLTIAALEGTLLEYLLGSPKKNIPVIEMLALSREELREKAERLLELLEMRTEGLSGIRQLKLVELEDMVGGGAYPTYKIPGFGVEIEFSQPGLEKAAKILRLGSPALLTRRQEDKMLLSVRTLLPGDEIKVADLIAGVVQEKGDI</sequence>
<comment type="subcellular location">
    <subcellularLocation>
        <location evidence="8">Cytoplasm</location>
    </subcellularLocation>
</comment>
<dbReference type="InterPro" id="IPR018319">
    <property type="entry name" value="SelA-like"/>
</dbReference>
<evidence type="ECO:0000313" key="11">
    <source>
        <dbReference type="EMBL" id="ABI69848.1"/>
    </source>
</evidence>
<keyword evidence="12" id="KW-1185">Reference proteome</keyword>
<keyword evidence="3 8" id="KW-0808">Transferase</keyword>
<comment type="function">
    <text evidence="8">Converts seryl-tRNA(Sec) to selenocysteinyl-tRNA(Sec) required for selenoprotein biosynthesis.</text>
</comment>
<dbReference type="Pfam" id="PF03841">
    <property type="entry name" value="SelA"/>
    <property type="match status" value="1"/>
</dbReference>
<comment type="cofactor">
    <cofactor evidence="1 8 9">
        <name>pyridoxal 5'-phosphate</name>
        <dbReference type="ChEBI" id="CHEBI:597326"/>
    </cofactor>
</comment>
<comment type="catalytic activity">
    <reaction evidence="8">
        <text>L-seryl-tRNA(Sec) + selenophosphate + H(+) = L-selenocysteinyl-tRNA(Sec) + phosphate</text>
        <dbReference type="Rhea" id="RHEA:22728"/>
        <dbReference type="Rhea" id="RHEA-COMP:9742"/>
        <dbReference type="Rhea" id="RHEA-COMP:9743"/>
        <dbReference type="ChEBI" id="CHEBI:15378"/>
        <dbReference type="ChEBI" id="CHEBI:16144"/>
        <dbReference type="ChEBI" id="CHEBI:43474"/>
        <dbReference type="ChEBI" id="CHEBI:78533"/>
        <dbReference type="ChEBI" id="CHEBI:78573"/>
        <dbReference type="EC" id="2.9.1.1"/>
    </reaction>
</comment>
<dbReference type="HAMAP" id="MF_00423">
    <property type="entry name" value="SelA"/>
    <property type="match status" value="1"/>
</dbReference>
<feature type="domain" description="L-seryl-tRNA selenium transferase N-terminal" evidence="10">
    <location>
        <begin position="4"/>
        <end position="43"/>
    </location>
</feature>
<dbReference type="OrthoDB" id="9787096at2"/>
<dbReference type="GO" id="GO:0001717">
    <property type="term" value="P:conversion of seryl-tRNAsec to selenocys-tRNAsec"/>
    <property type="evidence" value="ECO:0007669"/>
    <property type="project" value="UniProtKB-UniRule"/>
</dbReference>
<evidence type="ECO:0000313" key="12">
    <source>
        <dbReference type="Proteomes" id="UP000001968"/>
    </source>
</evidence>
<evidence type="ECO:0000256" key="6">
    <source>
        <dbReference type="ARBA" id="ARBA00023266"/>
    </source>
</evidence>
<dbReference type="Gene3D" id="3.40.640.10">
    <property type="entry name" value="Type I PLP-dependent aspartate aminotransferase-like (Major domain)"/>
    <property type="match status" value="1"/>
</dbReference>
<reference evidence="12" key="1">
    <citation type="journal article" date="2010" name="Environ. Microbiol.">
        <title>The genome of Syntrophomonas wolfei: new insights into syntrophic metabolism and biohydrogen production.</title>
        <authorList>
            <person name="Sieber J.R."/>
            <person name="Sims D.R."/>
            <person name="Han C."/>
            <person name="Kim E."/>
            <person name="Lykidis A."/>
            <person name="Lapidus A.L."/>
            <person name="McDonnald E."/>
            <person name="Rohlin L."/>
            <person name="Culley D.E."/>
            <person name="Gunsalus R."/>
            <person name="McInerney M.J."/>
        </authorList>
    </citation>
    <scope>NUCLEOTIDE SEQUENCE [LARGE SCALE GENOMIC DNA]</scope>
    <source>
        <strain evidence="12">DSM 2245B / Goettingen</strain>
    </source>
</reference>
<dbReference type="EC" id="2.9.1.1" evidence="8"/>
<comment type="pathway">
    <text evidence="8">Aminoacyl-tRNA biosynthesis; selenocysteinyl-tRNA(Sec) biosynthesis; selenocysteinyl-tRNA(Sec) from L-seryl-tRNA(Sec) (bacterial route): step 1/1.</text>
</comment>
<dbReference type="UniPathway" id="UPA00906">
    <property type="reaction ID" value="UER00896"/>
</dbReference>
<dbReference type="InterPro" id="IPR015421">
    <property type="entry name" value="PyrdxlP-dep_Trfase_major"/>
</dbReference>
<dbReference type="InterPro" id="IPR004534">
    <property type="entry name" value="SelA_trans"/>
</dbReference>
<dbReference type="eggNOG" id="COG1921">
    <property type="taxonomic scope" value="Bacteria"/>
</dbReference>
<dbReference type="HOGENOM" id="CLU_038142_1_0_9"/>